<evidence type="ECO:0000313" key="3">
    <source>
        <dbReference type="Proteomes" id="UP000663824"/>
    </source>
</evidence>
<evidence type="ECO:0000313" key="2">
    <source>
        <dbReference type="EMBL" id="CAF2084738.1"/>
    </source>
</evidence>
<accession>A0A816SFE1</accession>
<protein>
    <submittedName>
        <fullName evidence="2">Uncharacterized protein</fullName>
    </submittedName>
</protein>
<feature type="compositionally biased region" description="Polar residues" evidence="1">
    <location>
        <begin position="231"/>
        <end position="247"/>
    </location>
</feature>
<comment type="caution">
    <text evidence="2">The sequence shown here is derived from an EMBL/GenBank/DDBJ whole genome shotgun (WGS) entry which is preliminary data.</text>
</comment>
<gene>
    <name evidence="2" type="ORF">MBJ925_LOCUS19292</name>
</gene>
<evidence type="ECO:0000256" key="1">
    <source>
        <dbReference type="SAM" id="MobiDB-lite"/>
    </source>
</evidence>
<dbReference type="AlphaFoldDB" id="A0A816SFE1"/>
<proteinExistence type="predicted"/>
<organism evidence="2 3">
    <name type="scientific">Rotaria magnacalcarata</name>
    <dbReference type="NCBI Taxonomy" id="392030"/>
    <lineage>
        <taxon>Eukaryota</taxon>
        <taxon>Metazoa</taxon>
        <taxon>Spiralia</taxon>
        <taxon>Gnathifera</taxon>
        <taxon>Rotifera</taxon>
        <taxon>Eurotatoria</taxon>
        <taxon>Bdelloidea</taxon>
        <taxon>Philodinida</taxon>
        <taxon>Philodinidae</taxon>
        <taxon>Rotaria</taxon>
    </lineage>
</organism>
<reference evidence="2" key="1">
    <citation type="submission" date="2021-02" db="EMBL/GenBank/DDBJ databases">
        <authorList>
            <person name="Nowell W R."/>
        </authorList>
    </citation>
    <scope>NUCLEOTIDE SEQUENCE</scope>
</reference>
<feature type="region of interest" description="Disordered" evidence="1">
    <location>
        <begin position="231"/>
        <end position="275"/>
    </location>
</feature>
<feature type="compositionally biased region" description="Basic and acidic residues" evidence="1">
    <location>
        <begin position="255"/>
        <end position="272"/>
    </location>
</feature>
<dbReference type="Proteomes" id="UP000663824">
    <property type="component" value="Unassembled WGS sequence"/>
</dbReference>
<sequence length="331" mass="36452">MLFTGFAMDELKSKMWFDETDGTQTDELHGLSSFEGSVIIPFSQYAKLSKAYYDNAHRYFQSHGTSTGHGATYTDSECQTDPTSIIVTETTVVNDDLIDITPVNTKATDENIQKSLPDKSSGQVESMNDKSAKESPETGASSSAIVSKPPAANIPYGNERSFNCYVDLKRLSNDDIRSSCYPLEQLPKIPFKTYMEKKAITEKNQSTTSNAKVKHPILTAHLTDCSRSVATKEQTYKTGSLSPSGSSKHPLKHSAPHDRKHDQGAKKPKGDGQKMFQVLASTFDSLAKGHPTDGSVEGQDDLESWCLSKAIRTMEQFKSNKNDSSTTSRHK</sequence>
<name>A0A816SFE1_9BILA</name>
<dbReference type="EMBL" id="CAJNRE010009755">
    <property type="protein sequence ID" value="CAF2084738.1"/>
    <property type="molecule type" value="Genomic_DNA"/>
</dbReference>
<feature type="compositionally biased region" description="Basic and acidic residues" evidence="1">
    <location>
        <begin position="127"/>
        <end position="136"/>
    </location>
</feature>
<feature type="region of interest" description="Disordered" evidence="1">
    <location>
        <begin position="108"/>
        <end position="152"/>
    </location>
</feature>